<dbReference type="SUPFAM" id="SSF52540">
    <property type="entry name" value="P-loop containing nucleoside triphosphate hydrolases"/>
    <property type="match status" value="1"/>
</dbReference>
<name>A0A4W5MDI3_9TELE</name>
<keyword evidence="2" id="KW-1185">Reference proteome</keyword>
<organism evidence="1 2">
    <name type="scientific">Hucho hucho</name>
    <name type="common">huchen</name>
    <dbReference type="NCBI Taxonomy" id="62062"/>
    <lineage>
        <taxon>Eukaryota</taxon>
        <taxon>Metazoa</taxon>
        <taxon>Chordata</taxon>
        <taxon>Craniata</taxon>
        <taxon>Vertebrata</taxon>
        <taxon>Euteleostomi</taxon>
        <taxon>Actinopterygii</taxon>
        <taxon>Neopterygii</taxon>
        <taxon>Teleostei</taxon>
        <taxon>Protacanthopterygii</taxon>
        <taxon>Salmoniformes</taxon>
        <taxon>Salmonidae</taxon>
        <taxon>Salmoninae</taxon>
        <taxon>Hucho</taxon>
    </lineage>
</organism>
<accession>A0A4W5MDI3</accession>
<dbReference type="AlphaFoldDB" id="A0A4W5MDI3"/>
<dbReference type="Gene3D" id="3.40.50.300">
    <property type="entry name" value="P-loop containing nucleotide triphosphate hydrolases"/>
    <property type="match status" value="1"/>
</dbReference>
<sequence>MRRVLRKEKLSLYIIAEKGNRQNLLTHMEQESPQSTISSTQSSTIRPPLHKTLHRIDLCVKKGTLVGICGAVRSGKSSLLSA</sequence>
<dbReference type="Proteomes" id="UP000314982">
    <property type="component" value="Unassembled WGS sequence"/>
</dbReference>
<reference evidence="1" key="2">
    <citation type="submission" date="2025-08" db="UniProtKB">
        <authorList>
            <consortium name="Ensembl"/>
        </authorList>
    </citation>
    <scope>IDENTIFICATION</scope>
</reference>
<dbReference type="InterPro" id="IPR027417">
    <property type="entry name" value="P-loop_NTPase"/>
</dbReference>
<proteinExistence type="predicted"/>
<dbReference type="Ensembl" id="ENSHHUT00000038319.1">
    <property type="protein sequence ID" value="ENSHHUP00000036846.1"/>
    <property type="gene ID" value="ENSHHUG00000023105.1"/>
</dbReference>
<dbReference type="STRING" id="62062.ENSHHUP00000036846"/>
<evidence type="ECO:0000313" key="2">
    <source>
        <dbReference type="Proteomes" id="UP000314982"/>
    </source>
</evidence>
<reference evidence="2" key="1">
    <citation type="submission" date="2018-06" db="EMBL/GenBank/DDBJ databases">
        <title>Genome assembly of Danube salmon.</title>
        <authorList>
            <person name="Macqueen D.J."/>
            <person name="Gundappa M.K."/>
        </authorList>
    </citation>
    <scope>NUCLEOTIDE SEQUENCE [LARGE SCALE GENOMIC DNA]</scope>
</reference>
<evidence type="ECO:0000313" key="1">
    <source>
        <dbReference type="Ensembl" id="ENSHHUP00000036846.1"/>
    </source>
</evidence>
<protein>
    <submittedName>
        <fullName evidence="1">Uncharacterized protein</fullName>
    </submittedName>
</protein>
<reference evidence="1" key="3">
    <citation type="submission" date="2025-09" db="UniProtKB">
        <authorList>
            <consortium name="Ensembl"/>
        </authorList>
    </citation>
    <scope>IDENTIFICATION</scope>
</reference>